<evidence type="ECO:0000313" key="2">
    <source>
        <dbReference type="WBParaSite" id="ALUE_0002121601-mRNA-1"/>
    </source>
</evidence>
<evidence type="ECO:0000313" key="1">
    <source>
        <dbReference type="Proteomes" id="UP000036681"/>
    </source>
</evidence>
<dbReference type="Proteomes" id="UP000036681">
    <property type="component" value="Unplaced"/>
</dbReference>
<keyword evidence="1" id="KW-1185">Reference proteome</keyword>
<proteinExistence type="predicted"/>
<dbReference type="AlphaFoldDB" id="A0A0M3IR38"/>
<organism evidence="1 2">
    <name type="scientific">Ascaris lumbricoides</name>
    <name type="common">Giant roundworm</name>
    <dbReference type="NCBI Taxonomy" id="6252"/>
    <lineage>
        <taxon>Eukaryota</taxon>
        <taxon>Metazoa</taxon>
        <taxon>Ecdysozoa</taxon>
        <taxon>Nematoda</taxon>
        <taxon>Chromadorea</taxon>
        <taxon>Rhabditida</taxon>
        <taxon>Spirurina</taxon>
        <taxon>Ascaridomorpha</taxon>
        <taxon>Ascaridoidea</taxon>
        <taxon>Ascarididae</taxon>
        <taxon>Ascaris</taxon>
    </lineage>
</organism>
<name>A0A0M3IR38_ASCLU</name>
<protein>
    <submittedName>
        <fullName evidence="2">Uncharacterized protein</fullName>
    </submittedName>
</protein>
<dbReference type="WBParaSite" id="ALUE_0002121601-mRNA-1">
    <property type="protein sequence ID" value="ALUE_0002121601-mRNA-1"/>
    <property type="gene ID" value="ALUE_0002121601"/>
</dbReference>
<reference evidence="2" key="1">
    <citation type="submission" date="2017-02" db="UniProtKB">
        <authorList>
            <consortium name="WormBaseParasite"/>
        </authorList>
    </citation>
    <scope>IDENTIFICATION</scope>
</reference>
<accession>A0A0M3IR38</accession>
<sequence length="37" mass="4238">MQLVLVNVSYTKHCSRPRSVATFKASLLFMRISAIRI</sequence>